<evidence type="ECO:0000313" key="2">
    <source>
        <dbReference type="EMBL" id="KAF7810073.1"/>
    </source>
</evidence>
<dbReference type="GO" id="GO:0003676">
    <property type="term" value="F:nucleic acid binding"/>
    <property type="evidence" value="ECO:0007669"/>
    <property type="project" value="InterPro"/>
</dbReference>
<proteinExistence type="predicted"/>
<protein>
    <submittedName>
        <fullName evidence="2">Ribonuclease H</fullName>
    </submittedName>
</protein>
<sequence length="118" mass="13254">MCKRVIRDSAGTFIVGFSKSLVDVETDSQNTINLISHGVIPTHTYASLVSAIKEFWARDCDIRFMNVHREANCVADNFAKMDHSCFEKWQIFMEPPTSCSNYLAHDVDGLQIPSLVVA</sequence>
<accession>A0A834SV55</accession>
<dbReference type="CDD" id="cd06222">
    <property type="entry name" value="RNase_H_like"/>
    <property type="match status" value="1"/>
</dbReference>
<dbReference type="GO" id="GO:0004523">
    <property type="term" value="F:RNA-DNA hybrid ribonuclease activity"/>
    <property type="evidence" value="ECO:0007669"/>
    <property type="project" value="InterPro"/>
</dbReference>
<dbReference type="Pfam" id="PF13456">
    <property type="entry name" value="RVT_3"/>
    <property type="match status" value="1"/>
</dbReference>
<evidence type="ECO:0000259" key="1">
    <source>
        <dbReference type="Pfam" id="PF13456"/>
    </source>
</evidence>
<dbReference type="OrthoDB" id="1414482at2759"/>
<name>A0A834SV55_9FABA</name>
<dbReference type="PANTHER" id="PTHR34023:SF4">
    <property type="entry name" value="RNASE H TYPE-1 DOMAIN-CONTAINING PROTEIN"/>
    <property type="match status" value="1"/>
</dbReference>
<dbReference type="InterPro" id="IPR044730">
    <property type="entry name" value="RNase_H-like_dom_plant"/>
</dbReference>
<dbReference type="Proteomes" id="UP000634136">
    <property type="component" value="Unassembled WGS sequence"/>
</dbReference>
<keyword evidence="3" id="KW-1185">Reference proteome</keyword>
<evidence type="ECO:0000313" key="3">
    <source>
        <dbReference type="Proteomes" id="UP000634136"/>
    </source>
</evidence>
<dbReference type="AlphaFoldDB" id="A0A834SV55"/>
<dbReference type="PANTHER" id="PTHR34023">
    <property type="entry name" value="RNASE H DOMAIN-CONTAINING PROTEIN"/>
    <property type="match status" value="1"/>
</dbReference>
<dbReference type="InterPro" id="IPR002156">
    <property type="entry name" value="RNaseH_domain"/>
</dbReference>
<dbReference type="EMBL" id="JAAIUW010000011">
    <property type="protein sequence ID" value="KAF7810073.1"/>
    <property type="molecule type" value="Genomic_DNA"/>
</dbReference>
<organism evidence="2 3">
    <name type="scientific">Senna tora</name>
    <dbReference type="NCBI Taxonomy" id="362788"/>
    <lineage>
        <taxon>Eukaryota</taxon>
        <taxon>Viridiplantae</taxon>
        <taxon>Streptophyta</taxon>
        <taxon>Embryophyta</taxon>
        <taxon>Tracheophyta</taxon>
        <taxon>Spermatophyta</taxon>
        <taxon>Magnoliopsida</taxon>
        <taxon>eudicotyledons</taxon>
        <taxon>Gunneridae</taxon>
        <taxon>Pentapetalae</taxon>
        <taxon>rosids</taxon>
        <taxon>fabids</taxon>
        <taxon>Fabales</taxon>
        <taxon>Fabaceae</taxon>
        <taxon>Caesalpinioideae</taxon>
        <taxon>Cassia clade</taxon>
        <taxon>Senna</taxon>
    </lineage>
</organism>
<comment type="caution">
    <text evidence="2">The sequence shown here is derived from an EMBL/GenBank/DDBJ whole genome shotgun (WGS) entry which is preliminary data.</text>
</comment>
<gene>
    <name evidence="2" type="ORF">G2W53_036816</name>
</gene>
<reference evidence="2" key="1">
    <citation type="submission" date="2020-09" db="EMBL/GenBank/DDBJ databases">
        <title>Genome-Enabled Discovery of Anthraquinone Biosynthesis in Senna tora.</title>
        <authorList>
            <person name="Kang S.-H."/>
            <person name="Pandey R.P."/>
            <person name="Lee C.-M."/>
            <person name="Sim J.-S."/>
            <person name="Jeong J.-T."/>
            <person name="Choi B.-S."/>
            <person name="Jung M."/>
            <person name="Ginzburg D."/>
            <person name="Zhao K."/>
            <person name="Won S.Y."/>
            <person name="Oh T.-J."/>
            <person name="Yu Y."/>
            <person name="Kim N.-H."/>
            <person name="Lee O.R."/>
            <person name="Lee T.-H."/>
            <person name="Bashyal P."/>
            <person name="Kim T.-S."/>
            <person name="Lee W.-H."/>
            <person name="Kawkins C."/>
            <person name="Kim C.-K."/>
            <person name="Kim J.S."/>
            <person name="Ahn B.O."/>
            <person name="Rhee S.Y."/>
            <person name="Sohng J.K."/>
        </authorList>
    </citation>
    <scope>NUCLEOTIDE SEQUENCE</scope>
    <source>
        <tissue evidence="2">Leaf</tissue>
    </source>
</reference>
<feature type="domain" description="RNase H type-1" evidence="1">
    <location>
        <begin position="22"/>
        <end position="81"/>
    </location>
</feature>